<evidence type="ECO:0000256" key="1">
    <source>
        <dbReference type="ARBA" id="ARBA00023080"/>
    </source>
</evidence>
<dbReference type="AlphaFoldDB" id="A0A932YX02"/>
<proteinExistence type="predicted"/>
<organism evidence="2 3">
    <name type="scientific">Candidatus Sungiibacteriota bacterium</name>
    <dbReference type="NCBI Taxonomy" id="2750080"/>
    <lineage>
        <taxon>Bacteria</taxon>
        <taxon>Candidatus Sungiibacteriota</taxon>
    </lineage>
</organism>
<keyword evidence="1" id="KW-0546">Nucleotide metabolism</keyword>
<dbReference type="Pfam" id="PF22769">
    <property type="entry name" value="DCD"/>
    <property type="match status" value="1"/>
</dbReference>
<dbReference type="PANTHER" id="PTHR42680">
    <property type="entry name" value="DCTP DEAMINASE"/>
    <property type="match status" value="1"/>
</dbReference>
<dbReference type="Gene3D" id="2.70.40.10">
    <property type="match status" value="1"/>
</dbReference>
<dbReference type="GO" id="GO:0015949">
    <property type="term" value="P:nucleobase-containing small molecule interconversion"/>
    <property type="evidence" value="ECO:0007669"/>
    <property type="project" value="TreeGrafter"/>
</dbReference>
<dbReference type="SUPFAM" id="SSF51283">
    <property type="entry name" value="dUTPase-like"/>
    <property type="match status" value="1"/>
</dbReference>
<dbReference type="GO" id="GO:0008829">
    <property type="term" value="F:dCTP deaminase activity"/>
    <property type="evidence" value="ECO:0007669"/>
    <property type="project" value="UniProtKB-EC"/>
</dbReference>
<dbReference type="PANTHER" id="PTHR42680:SF3">
    <property type="entry name" value="DCTP DEAMINASE"/>
    <property type="match status" value="1"/>
</dbReference>
<gene>
    <name evidence="2" type="primary">dcd</name>
    <name evidence="2" type="ORF">HY473_02280</name>
</gene>
<dbReference type="EC" id="3.5.4.13" evidence="2"/>
<sequence>MAGLKPDRWIREMSRGSQKMIEPFSERIAGPKIVSYGLQPAGYDIRLGPEILIFDWARGQGIPLDPLALDQKLYSRKLALPFCDIPPRSFIQGMSVEYLRIPDNVSARGVGKTTYSSVGISVNVSGIHPGWEGKLRIHISNTTSIPLRVYGEQGILTLEFQELDGECEVPYGRLEATRFQGQKHFLAAPPNPGR</sequence>
<dbReference type="EMBL" id="JACQMI010000013">
    <property type="protein sequence ID" value="MBI4132888.1"/>
    <property type="molecule type" value="Genomic_DNA"/>
</dbReference>
<evidence type="ECO:0000313" key="2">
    <source>
        <dbReference type="EMBL" id="MBI4132888.1"/>
    </source>
</evidence>
<reference evidence="2" key="1">
    <citation type="submission" date="2020-07" db="EMBL/GenBank/DDBJ databases">
        <title>Huge and variable diversity of episymbiotic CPR bacteria and DPANN archaea in groundwater ecosystems.</title>
        <authorList>
            <person name="He C.Y."/>
            <person name="Keren R."/>
            <person name="Whittaker M."/>
            <person name="Farag I.F."/>
            <person name="Doudna J."/>
            <person name="Cate J.H.D."/>
            <person name="Banfield J.F."/>
        </authorList>
    </citation>
    <scope>NUCLEOTIDE SEQUENCE</scope>
    <source>
        <strain evidence="2">NC_groundwater_1225_Ag_S-0.1um_56_177</strain>
    </source>
</reference>
<dbReference type="GO" id="GO:0006229">
    <property type="term" value="P:dUTP biosynthetic process"/>
    <property type="evidence" value="ECO:0007669"/>
    <property type="project" value="InterPro"/>
</dbReference>
<accession>A0A932YX02</accession>
<keyword evidence="2" id="KW-0378">Hydrolase</keyword>
<name>A0A932YX02_9BACT</name>
<dbReference type="InterPro" id="IPR011962">
    <property type="entry name" value="dCTP_deaminase"/>
</dbReference>
<dbReference type="InterPro" id="IPR036157">
    <property type="entry name" value="dUTPase-like_sf"/>
</dbReference>
<dbReference type="NCBIfam" id="TIGR02274">
    <property type="entry name" value="dCTP_deam"/>
    <property type="match status" value="1"/>
</dbReference>
<protein>
    <submittedName>
        <fullName evidence="2">dCTP deaminase</fullName>
        <ecNumber evidence="2">3.5.4.13</ecNumber>
    </submittedName>
</protein>
<evidence type="ECO:0000313" key="3">
    <source>
        <dbReference type="Proteomes" id="UP000756703"/>
    </source>
</evidence>
<comment type="caution">
    <text evidence="2">The sequence shown here is derived from an EMBL/GenBank/DDBJ whole genome shotgun (WGS) entry which is preliminary data.</text>
</comment>
<dbReference type="Proteomes" id="UP000756703">
    <property type="component" value="Unassembled WGS sequence"/>
</dbReference>